<evidence type="ECO:0000256" key="1">
    <source>
        <dbReference type="SAM" id="Phobius"/>
    </source>
</evidence>
<comment type="caution">
    <text evidence="2">The sequence shown here is derived from an EMBL/GenBank/DDBJ whole genome shotgun (WGS) entry which is preliminary data.</text>
</comment>
<dbReference type="EMBL" id="JAZHXI010000003">
    <property type="protein sequence ID" value="KAL2073028.1"/>
    <property type="molecule type" value="Genomic_DNA"/>
</dbReference>
<feature type="transmembrane region" description="Helical" evidence="1">
    <location>
        <begin position="115"/>
        <end position="133"/>
    </location>
</feature>
<dbReference type="Proteomes" id="UP001595075">
    <property type="component" value="Unassembled WGS sequence"/>
</dbReference>
<keyword evidence="3" id="KW-1185">Reference proteome</keyword>
<evidence type="ECO:0000313" key="3">
    <source>
        <dbReference type="Proteomes" id="UP001595075"/>
    </source>
</evidence>
<sequence length="196" mass="21355">MAIPLMPIILLLAPILLTLLTPSTLLVSILRLTPLLSSTVSLVWAYDEYAFLSAWLLLPPTQYAQIQHLLPLWFAKWGPLGTKVLFSSFPLSLGAGIANIISLSRATSSGSGWEVTAYWIGTFFTLLHFAYGPKAMGLLKRIRTETKDGGDPLGALEKWMDMHLQRCWVADGPAVVGFGVAVILSLGSGRWCGELV</sequence>
<gene>
    <name evidence="2" type="ORF">VTL71DRAFT_10352</name>
</gene>
<feature type="transmembrane region" description="Helical" evidence="1">
    <location>
        <begin position="84"/>
        <end position="103"/>
    </location>
</feature>
<accession>A0ABR4CUH6</accession>
<reference evidence="2 3" key="1">
    <citation type="journal article" date="2024" name="Commun. Biol.">
        <title>Comparative genomic analysis of thermophilic fungi reveals convergent evolutionary adaptations and gene losses.</title>
        <authorList>
            <person name="Steindorff A.S."/>
            <person name="Aguilar-Pontes M.V."/>
            <person name="Robinson A.J."/>
            <person name="Andreopoulos B."/>
            <person name="LaButti K."/>
            <person name="Kuo A."/>
            <person name="Mondo S."/>
            <person name="Riley R."/>
            <person name="Otillar R."/>
            <person name="Haridas S."/>
            <person name="Lipzen A."/>
            <person name="Grimwood J."/>
            <person name="Schmutz J."/>
            <person name="Clum A."/>
            <person name="Reid I.D."/>
            <person name="Moisan M.C."/>
            <person name="Butler G."/>
            <person name="Nguyen T.T.M."/>
            <person name="Dewar K."/>
            <person name="Conant G."/>
            <person name="Drula E."/>
            <person name="Henrissat B."/>
            <person name="Hansel C."/>
            <person name="Singer S."/>
            <person name="Hutchinson M.I."/>
            <person name="de Vries R.P."/>
            <person name="Natvig D.O."/>
            <person name="Powell A.J."/>
            <person name="Tsang A."/>
            <person name="Grigoriev I.V."/>
        </authorList>
    </citation>
    <scope>NUCLEOTIDE SEQUENCE [LARGE SCALE GENOMIC DNA]</scope>
    <source>
        <strain evidence="2 3">CBS 494.80</strain>
    </source>
</reference>
<keyword evidence="1" id="KW-1133">Transmembrane helix</keyword>
<proteinExistence type="predicted"/>
<keyword evidence="1" id="KW-0472">Membrane</keyword>
<protein>
    <submittedName>
        <fullName evidence="2">Uncharacterized protein</fullName>
    </submittedName>
</protein>
<feature type="transmembrane region" description="Helical" evidence="1">
    <location>
        <begin position="168"/>
        <end position="187"/>
    </location>
</feature>
<name>A0ABR4CUH6_9HELO</name>
<organism evidence="2 3">
    <name type="scientific">Oculimacula yallundae</name>
    <dbReference type="NCBI Taxonomy" id="86028"/>
    <lineage>
        <taxon>Eukaryota</taxon>
        <taxon>Fungi</taxon>
        <taxon>Dikarya</taxon>
        <taxon>Ascomycota</taxon>
        <taxon>Pezizomycotina</taxon>
        <taxon>Leotiomycetes</taxon>
        <taxon>Helotiales</taxon>
        <taxon>Ploettnerulaceae</taxon>
        <taxon>Oculimacula</taxon>
    </lineage>
</organism>
<keyword evidence="1" id="KW-0812">Transmembrane</keyword>
<evidence type="ECO:0000313" key="2">
    <source>
        <dbReference type="EMBL" id="KAL2073028.1"/>
    </source>
</evidence>